<gene>
    <name evidence="1" type="ORF">GCM10009839_84500</name>
</gene>
<evidence type="ECO:0000313" key="2">
    <source>
        <dbReference type="Proteomes" id="UP001500751"/>
    </source>
</evidence>
<dbReference type="RefSeq" id="WP_344671381.1">
    <property type="nucleotide sequence ID" value="NZ_BAAAQN010000080.1"/>
</dbReference>
<reference evidence="1 2" key="1">
    <citation type="journal article" date="2019" name="Int. J. Syst. Evol. Microbiol.">
        <title>The Global Catalogue of Microorganisms (GCM) 10K type strain sequencing project: providing services to taxonomists for standard genome sequencing and annotation.</title>
        <authorList>
            <consortium name="The Broad Institute Genomics Platform"/>
            <consortium name="The Broad Institute Genome Sequencing Center for Infectious Disease"/>
            <person name="Wu L."/>
            <person name="Ma J."/>
        </authorList>
    </citation>
    <scope>NUCLEOTIDE SEQUENCE [LARGE SCALE GENOMIC DNA]</scope>
    <source>
        <strain evidence="1 2">JCM 16014</strain>
    </source>
</reference>
<organism evidence="1 2">
    <name type="scientific">Catenulispora yoronensis</name>
    <dbReference type="NCBI Taxonomy" id="450799"/>
    <lineage>
        <taxon>Bacteria</taxon>
        <taxon>Bacillati</taxon>
        <taxon>Actinomycetota</taxon>
        <taxon>Actinomycetes</taxon>
        <taxon>Catenulisporales</taxon>
        <taxon>Catenulisporaceae</taxon>
        <taxon>Catenulispora</taxon>
    </lineage>
</organism>
<comment type="caution">
    <text evidence="1">The sequence shown here is derived from an EMBL/GenBank/DDBJ whole genome shotgun (WGS) entry which is preliminary data.</text>
</comment>
<dbReference type="Proteomes" id="UP001500751">
    <property type="component" value="Unassembled WGS sequence"/>
</dbReference>
<evidence type="ECO:0000313" key="1">
    <source>
        <dbReference type="EMBL" id="GAA2060772.1"/>
    </source>
</evidence>
<name>A0ABN2VHI9_9ACTN</name>
<dbReference type="EMBL" id="BAAAQN010000080">
    <property type="protein sequence ID" value="GAA2060772.1"/>
    <property type="molecule type" value="Genomic_DNA"/>
</dbReference>
<keyword evidence="2" id="KW-1185">Reference proteome</keyword>
<protein>
    <submittedName>
        <fullName evidence="1">Uncharacterized protein</fullName>
    </submittedName>
</protein>
<accession>A0ABN2VHI9</accession>
<proteinExistence type="predicted"/>
<sequence>MFRIWNRRYQWGMRFRRGDEGGPGVPTGRRVDELSDAADEAMLRRPETPEAADAARRAVEAAERLLDHDGGLPNQRRLARALWRRVSTYALPGERGALEHAALRCWSLCVGMLDTARGDAVAFDDVVGDVGMWAGVLVPALGAVGRHAEAAQVYETSAVAAGKAMGARGRQARARLMLFPLAATADTMAQLFVDGSWNAGAEQALDDAITSCHGVLGVLRGYLSGGSFEVTEVARTLQVISRLQTVGGRLRDAAAALDEAIALQGTVAGEGPRYTAMLHGLKAERDGLRGYVPFTAPTSRPEPVAEPAAEPALAVPRRAFLRAMRDAGIDADDDALPLTDALAMAAAERMRLAESEDPLRYGPACGLLMAWRARVLVDIGNLDLARAWADSSVRHLSRYADRPRRIQSSLLVALAVLQRAASASGHTEQAVSAGLRAASLYAVLVAGDPSYAQDLAGAI</sequence>